<dbReference type="Pfam" id="PF05036">
    <property type="entry name" value="SPOR"/>
    <property type="match status" value="1"/>
</dbReference>
<dbReference type="PROSITE" id="PS51724">
    <property type="entry name" value="SPOR"/>
    <property type="match status" value="1"/>
</dbReference>
<sequence>MKPYILLSLATALAAAATSPAPAQNQSSMVQALPGTTDADRLAEQMRALAADPRDLNALLNAGELSLKLDDLSAAAALFARADKIDPRNARVKAGMGSILVRSERPGEALRYFQQATQLGLDQRRFAADRALAYDLIGEQARAQRDYRLALQGTSDDETIRRYALSLAISGQREQALAQLDPLLRKTDRGAWRTRAFVLAMAGDVEGATRIATTMMPPGTAEGLQPFFLRLPQLAPVDRAFAVHFGEIVATPSRIADARLVPPLPALGPDTSAPVLVAAAPVTQAPVQTAAVDQREERRNRRNRREKLGRVALPDTQSVQLASAAPALPPPPTYVAPVYQAPEPLPPTVSMRRSRRGSGSSAAADANRAALAAAKTGQPLAVPTTAATNPPVQVASVRPAPTPSPVVQPLPRQTYSLAAATPVRTAAPTQTPTPTPAPVLAAVPATPPPAIVAAPRESGDTVLARIIAGLTIPASELQPAKTPDRAIAPAPSASAKVRTAAAEHVLAAARAKEARDQAADKALADAAAKEDKRAAAAKAVADKKALADKKAATAKKLADAKEAAEEKKAARSNPSRIWVQVAGGANEDDLPKAWSAAKAKASALAGKPGYTAKLRATNRVLTGPFKTQAEAQKAVAELRKQGVGAFAFTSDAGQAVTKLPAK</sequence>
<feature type="coiled-coil region" evidence="4">
    <location>
        <begin position="543"/>
        <end position="570"/>
    </location>
</feature>
<dbReference type="InterPro" id="IPR036680">
    <property type="entry name" value="SPOR-like_sf"/>
</dbReference>
<feature type="domain" description="SPOR" evidence="6">
    <location>
        <begin position="571"/>
        <end position="652"/>
    </location>
</feature>
<dbReference type="RefSeq" id="WP_183985492.1">
    <property type="nucleotide sequence ID" value="NZ_JACIEV010000007.1"/>
</dbReference>
<dbReference type="EMBL" id="JACIEV010000007">
    <property type="protein sequence ID" value="MBB4154709.1"/>
    <property type="molecule type" value="Genomic_DNA"/>
</dbReference>
<dbReference type="Gene3D" id="3.30.70.1070">
    <property type="entry name" value="Sporulation related repeat"/>
    <property type="match status" value="1"/>
</dbReference>
<keyword evidence="2 3" id="KW-0802">TPR repeat</keyword>
<evidence type="ECO:0000313" key="7">
    <source>
        <dbReference type="EMBL" id="MBB4154709.1"/>
    </source>
</evidence>
<feature type="chain" id="PRO_5032566102" evidence="5">
    <location>
        <begin position="24"/>
        <end position="662"/>
    </location>
</feature>
<dbReference type="InterPro" id="IPR011990">
    <property type="entry name" value="TPR-like_helical_dom_sf"/>
</dbReference>
<keyword evidence="5" id="KW-0732">Signal</keyword>
<evidence type="ECO:0000256" key="1">
    <source>
        <dbReference type="ARBA" id="ARBA00022737"/>
    </source>
</evidence>
<protein>
    <submittedName>
        <fullName evidence="7">Tfp pilus assembly protein PilF</fullName>
    </submittedName>
</protein>
<dbReference type="SUPFAM" id="SSF110997">
    <property type="entry name" value="Sporulation related repeat"/>
    <property type="match status" value="1"/>
</dbReference>
<evidence type="ECO:0000256" key="2">
    <source>
        <dbReference type="ARBA" id="ARBA00022803"/>
    </source>
</evidence>
<dbReference type="PANTHER" id="PTHR45586">
    <property type="entry name" value="TPR REPEAT-CONTAINING PROTEIN PA4667"/>
    <property type="match status" value="1"/>
</dbReference>
<feature type="repeat" description="TPR" evidence="3">
    <location>
        <begin position="56"/>
        <end position="89"/>
    </location>
</feature>
<keyword evidence="4" id="KW-0175">Coiled coil</keyword>
<dbReference type="InterPro" id="IPR019734">
    <property type="entry name" value="TPR_rpt"/>
</dbReference>
<dbReference type="AlphaFoldDB" id="A0A840FAM2"/>
<evidence type="ECO:0000259" key="6">
    <source>
        <dbReference type="PROSITE" id="PS51724"/>
    </source>
</evidence>
<evidence type="ECO:0000256" key="4">
    <source>
        <dbReference type="SAM" id="Coils"/>
    </source>
</evidence>
<dbReference type="InterPro" id="IPR007730">
    <property type="entry name" value="SPOR-like_dom"/>
</dbReference>
<proteinExistence type="predicted"/>
<evidence type="ECO:0000256" key="3">
    <source>
        <dbReference type="PROSITE-ProRule" id="PRU00339"/>
    </source>
</evidence>
<dbReference type="InterPro" id="IPR051012">
    <property type="entry name" value="CellSynth/LPSAsmb/PSIAsmb"/>
</dbReference>
<comment type="caution">
    <text evidence="7">The sequence shown here is derived from an EMBL/GenBank/DDBJ whole genome shotgun (WGS) entry which is preliminary data.</text>
</comment>
<dbReference type="PANTHER" id="PTHR45586:SF1">
    <property type="entry name" value="LIPOPOLYSACCHARIDE ASSEMBLY PROTEIN B"/>
    <property type="match status" value="1"/>
</dbReference>
<feature type="signal peptide" evidence="5">
    <location>
        <begin position="1"/>
        <end position="23"/>
    </location>
</feature>
<dbReference type="Gene3D" id="1.25.40.10">
    <property type="entry name" value="Tetratricopeptide repeat domain"/>
    <property type="match status" value="1"/>
</dbReference>
<dbReference type="SUPFAM" id="SSF48452">
    <property type="entry name" value="TPR-like"/>
    <property type="match status" value="1"/>
</dbReference>
<reference evidence="7 8" key="1">
    <citation type="submission" date="2020-08" db="EMBL/GenBank/DDBJ databases">
        <title>Genomic Encyclopedia of Type Strains, Phase IV (KMG-IV): sequencing the most valuable type-strain genomes for metagenomic binning, comparative biology and taxonomic classification.</title>
        <authorList>
            <person name="Goeker M."/>
        </authorList>
    </citation>
    <scope>NUCLEOTIDE SEQUENCE [LARGE SCALE GENOMIC DNA]</scope>
    <source>
        <strain evidence="7 8">YC6723</strain>
    </source>
</reference>
<keyword evidence="1" id="KW-0677">Repeat</keyword>
<evidence type="ECO:0000313" key="8">
    <source>
        <dbReference type="Proteomes" id="UP000529795"/>
    </source>
</evidence>
<gene>
    <name evidence="7" type="ORF">GGQ80_002625</name>
</gene>
<keyword evidence="8" id="KW-1185">Reference proteome</keyword>
<organism evidence="7 8">
    <name type="scientific">Sphingomonas jinjuensis</name>
    <dbReference type="NCBI Taxonomy" id="535907"/>
    <lineage>
        <taxon>Bacteria</taxon>
        <taxon>Pseudomonadati</taxon>
        <taxon>Pseudomonadota</taxon>
        <taxon>Alphaproteobacteria</taxon>
        <taxon>Sphingomonadales</taxon>
        <taxon>Sphingomonadaceae</taxon>
        <taxon>Sphingomonas</taxon>
    </lineage>
</organism>
<evidence type="ECO:0000256" key="5">
    <source>
        <dbReference type="SAM" id="SignalP"/>
    </source>
</evidence>
<name>A0A840FAM2_9SPHN</name>
<dbReference type="PROSITE" id="PS50005">
    <property type="entry name" value="TPR"/>
    <property type="match status" value="1"/>
</dbReference>
<accession>A0A840FAM2</accession>
<dbReference type="GO" id="GO:0042834">
    <property type="term" value="F:peptidoglycan binding"/>
    <property type="evidence" value="ECO:0007669"/>
    <property type="project" value="InterPro"/>
</dbReference>
<dbReference type="Proteomes" id="UP000529795">
    <property type="component" value="Unassembled WGS sequence"/>
</dbReference>